<dbReference type="Proteomes" id="UP000250157">
    <property type="component" value="Segment"/>
</dbReference>
<organism evidence="1 2">
    <name type="scientific">Escherichia phage EcS1</name>
    <dbReference type="NCBI Taxonomy" id="2083276"/>
    <lineage>
        <taxon>Viruses</taxon>
        <taxon>Duplodnaviria</taxon>
        <taxon>Heunggongvirae</taxon>
        <taxon>Uroviricota</taxon>
        <taxon>Caudoviricetes</taxon>
        <taxon>Pantevenvirales</taxon>
        <taxon>Straboviridae</taxon>
        <taxon>Tevenvirinae</taxon>
        <taxon>Kagamiyamavirus</taxon>
        <taxon>Kagamiyamavirus ecs1</taxon>
    </lineage>
</organism>
<accession>A0A2Z5ZCA0</accession>
<dbReference type="RefSeq" id="YP_010090916.1">
    <property type="nucleotide sequence ID" value="NC_055721.1"/>
</dbReference>
<evidence type="ECO:0000313" key="2">
    <source>
        <dbReference type="Proteomes" id="UP000250157"/>
    </source>
</evidence>
<proteinExistence type="predicted"/>
<dbReference type="KEGG" id="vg:65108408"/>
<evidence type="ECO:0000313" key="1">
    <source>
        <dbReference type="EMBL" id="BBC78269.1"/>
    </source>
</evidence>
<reference evidence="1 2" key="1">
    <citation type="submission" date="2018-02" db="EMBL/GenBank/DDBJ databases">
        <title>Full genome sequencing of a novel polyvalent bacteriophage as one of T4-Family member.</title>
        <authorList>
            <person name="Kawasaki T."/>
            <person name="Saad A.M."/>
            <person name="Yamada T."/>
        </authorList>
    </citation>
    <scope>NUCLEOTIDE SEQUENCE [LARGE SCALE GENOMIC DNA]</scope>
    <source>
        <strain evidence="1 2">EcS1</strain>
    </source>
</reference>
<dbReference type="GeneID" id="65108408"/>
<protein>
    <submittedName>
        <fullName evidence="1">Uncharacterized protein</fullName>
    </submittedName>
</protein>
<sequence>MYTPGILKYKVEPAYEVSWSDGTESVHMESELTLLKAANDDCYEPAC</sequence>
<dbReference type="EMBL" id="LC371242">
    <property type="protein sequence ID" value="BBC78269.1"/>
    <property type="molecule type" value="Genomic_DNA"/>
</dbReference>
<name>A0A2Z5ZCA0_9CAUD</name>
<keyword evidence="2" id="KW-1185">Reference proteome</keyword>